<gene>
    <name evidence="1" type="ORF">PFISCL1PPCAC_14085</name>
</gene>
<organism evidence="1 2">
    <name type="scientific">Pristionchus fissidentatus</name>
    <dbReference type="NCBI Taxonomy" id="1538716"/>
    <lineage>
        <taxon>Eukaryota</taxon>
        <taxon>Metazoa</taxon>
        <taxon>Ecdysozoa</taxon>
        <taxon>Nematoda</taxon>
        <taxon>Chromadorea</taxon>
        <taxon>Rhabditida</taxon>
        <taxon>Rhabditina</taxon>
        <taxon>Diplogasteromorpha</taxon>
        <taxon>Diplogasteroidea</taxon>
        <taxon>Neodiplogasteridae</taxon>
        <taxon>Pristionchus</taxon>
    </lineage>
</organism>
<feature type="non-terminal residue" evidence="1">
    <location>
        <position position="1"/>
    </location>
</feature>
<keyword evidence="2" id="KW-1185">Reference proteome</keyword>
<proteinExistence type="predicted"/>
<reference evidence="1" key="1">
    <citation type="submission" date="2023-10" db="EMBL/GenBank/DDBJ databases">
        <title>Genome assembly of Pristionchus species.</title>
        <authorList>
            <person name="Yoshida K."/>
            <person name="Sommer R.J."/>
        </authorList>
    </citation>
    <scope>NUCLEOTIDE SEQUENCE</scope>
    <source>
        <strain evidence="1">RS5133</strain>
    </source>
</reference>
<evidence type="ECO:0000313" key="2">
    <source>
        <dbReference type="Proteomes" id="UP001432322"/>
    </source>
</evidence>
<feature type="non-terminal residue" evidence="1">
    <location>
        <position position="115"/>
    </location>
</feature>
<sequence length="115" mass="13032">LLGQVVLHVILDGGYEFAFAGRLVDVSDLPLHVSKDEFHRIHVRALRRPRHHLHTHLLQRVLSVAGGMRRSVVVCDFAVAAVILEGCGLIMRLDDFHVLDCINRLPRLHDSNFSR</sequence>
<evidence type="ECO:0000313" key="1">
    <source>
        <dbReference type="EMBL" id="GMT22788.1"/>
    </source>
</evidence>
<protein>
    <submittedName>
        <fullName evidence="1">Uncharacterized protein</fullName>
    </submittedName>
</protein>
<accession>A0AAV5VTL2</accession>
<dbReference type="Proteomes" id="UP001432322">
    <property type="component" value="Unassembled WGS sequence"/>
</dbReference>
<comment type="caution">
    <text evidence="1">The sequence shown here is derived from an EMBL/GenBank/DDBJ whole genome shotgun (WGS) entry which is preliminary data.</text>
</comment>
<name>A0AAV5VTL2_9BILA</name>
<dbReference type="AlphaFoldDB" id="A0AAV5VTL2"/>
<dbReference type="EMBL" id="BTSY01000004">
    <property type="protein sequence ID" value="GMT22788.1"/>
    <property type="molecule type" value="Genomic_DNA"/>
</dbReference>